<proteinExistence type="predicted"/>
<dbReference type="AlphaFoldDB" id="A0A0F9KE78"/>
<organism evidence="1">
    <name type="scientific">marine sediment metagenome</name>
    <dbReference type="NCBI Taxonomy" id="412755"/>
    <lineage>
        <taxon>unclassified sequences</taxon>
        <taxon>metagenomes</taxon>
        <taxon>ecological metagenomes</taxon>
    </lineage>
</organism>
<reference evidence="1" key="1">
    <citation type="journal article" date="2015" name="Nature">
        <title>Complex archaea that bridge the gap between prokaryotes and eukaryotes.</title>
        <authorList>
            <person name="Spang A."/>
            <person name="Saw J.H."/>
            <person name="Jorgensen S.L."/>
            <person name="Zaremba-Niedzwiedzka K."/>
            <person name="Martijn J."/>
            <person name="Lind A.E."/>
            <person name="van Eijk R."/>
            <person name="Schleper C."/>
            <person name="Guy L."/>
            <person name="Ettema T.J."/>
        </authorList>
    </citation>
    <scope>NUCLEOTIDE SEQUENCE</scope>
</reference>
<dbReference type="EMBL" id="LAZR01013765">
    <property type="protein sequence ID" value="KKM20443.1"/>
    <property type="molecule type" value="Genomic_DNA"/>
</dbReference>
<name>A0A0F9KE78_9ZZZZ</name>
<accession>A0A0F9KE78</accession>
<evidence type="ECO:0000313" key="1">
    <source>
        <dbReference type="EMBL" id="KKM20443.1"/>
    </source>
</evidence>
<sequence length="61" mass="6943">MRSDIIRITIDSDLGAVSVLMPGQQFPLVLNEKDWKEAKKTLTQKNYFISRHGKRNAANVV</sequence>
<protein>
    <submittedName>
        <fullName evidence="1">Uncharacterized protein</fullName>
    </submittedName>
</protein>
<comment type="caution">
    <text evidence="1">The sequence shown here is derived from an EMBL/GenBank/DDBJ whole genome shotgun (WGS) entry which is preliminary data.</text>
</comment>
<gene>
    <name evidence="1" type="ORF">LCGC14_1645430</name>
</gene>